<evidence type="ECO:0000313" key="2">
    <source>
        <dbReference type="EMBL" id="MCX3264863.1"/>
    </source>
</evidence>
<accession>A0A9X3DBV4</accession>
<keyword evidence="3" id="KW-1185">Reference proteome</keyword>
<reference evidence="2" key="1">
    <citation type="submission" date="2022-11" db="EMBL/GenBank/DDBJ databases">
        <authorList>
            <person name="Graham C."/>
            <person name="Newman J.D."/>
        </authorList>
    </citation>
    <scope>NUCLEOTIDE SEQUENCE</scope>
    <source>
        <strain evidence="2">DSM 19486</strain>
    </source>
</reference>
<evidence type="ECO:0000256" key="1">
    <source>
        <dbReference type="SAM" id="SignalP"/>
    </source>
</evidence>
<feature type="chain" id="PRO_5040834891" evidence="1">
    <location>
        <begin position="21"/>
        <end position="219"/>
    </location>
</feature>
<comment type="caution">
    <text evidence="2">The sequence shown here is derived from an EMBL/GenBank/DDBJ whole genome shotgun (WGS) entry which is preliminary data.</text>
</comment>
<dbReference type="RefSeq" id="WP_010602985.1">
    <property type="nucleotide sequence ID" value="NZ_JAPJUH010000002.1"/>
</dbReference>
<dbReference type="AlphaFoldDB" id="A0A9X3DBV4"/>
<gene>
    <name evidence="2" type="ORF">OQZ29_08915</name>
</gene>
<organism evidence="2 3">
    <name type="scientific">Pedobacter agri</name>
    <dbReference type="NCBI Taxonomy" id="454586"/>
    <lineage>
        <taxon>Bacteria</taxon>
        <taxon>Pseudomonadati</taxon>
        <taxon>Bacteroidota</taxon>
        <taxon>Sphingobacteriia</taxon>
        <taxon>Sphingobacteriales</taxon>
        <taxon>Sphingobacteriaceae</taxon>
        <taxon>Pedobacter</taxon>
    </lineage>
</organism>
<evidence type="ECO:0000313" key="3">
    <source>
        <dbReference type="Proteomes" id="UP001142592"/>
    </source>
</evidence>
<feature type="signal peptide" evidence="1">
    <location>
        <begin position="1"/>
        <end position="20"/>
    </location>
</feature>
<protein>
    <submittedName>
        <fullName evidence="2">Uncharacterized protein</fullName>
    </submittedName>
</protein>
<dbReference type="EMBL" id="JAPJUH010000002">
    <property type="protein sequence ID" value="MCX3264863.1"/>
    <property type="molecule type" value="Genomic_DNA"/>
</dbReference>
<sequence>MKKLLICALIIMASNFYVHAQTSADVVKVLEEKYGWARAKVIEETVTLNGPAEMYTRILSDKRAFDISTFSYLSVYLGKYFDKVYGTDILNSAEKTSVNTSAEQRSACAKEIAKIKGKLHIILNGKDTKLTDNGYELAMTTLTTIGEFLNPERGPGVAGGWRPVGSRILITINTVNKTGQPVVKWNKELTSCTIDLPIVGDTNYSNIIIEGLKKGGKIK</sequence>
<proteinExistence type="predicted"/>
<keyword evidence="1" id="KW-0732">Signal</keyword>
<name>A0A9X3DBV4_9SPHI</name>
<dbReference type="Proteomes" id="UP001142592">
    <property type="component" value="Unassembled WGS sequence"/>
</dbReference>